<dbReference type="EMBL" id="BMUU01000029">
    <property type="protein sequence ID" value="GGY72024.1"/>
    <property type="molecule type" value="Genomic_DNA"/>
</dbReference>
<dbReference type="Pfam" id="PF06722">
    <property type="entry name" value="EryCIII-like_C"/>
    <property type="match status" value="1"/>
</dbReference>
<reference evidence="5" key="1">
    <citation type="journal article" date="2019" name="Int. J. Syst. Evol. Microbiol.">
        <title>The Global Catalogue of Microorganisms (GCM) 10K type strain sequencing project: providing services to taxonomists for standard genome sequencing and annotation.</title>
        <authorList>
            <consortium name="The Broad Institute Genomics Platform"/>
            <consortium name="The Broad Institute Genome Sequencing Center for Infectious Disease"/>
            <person name="Wu L."/>
            <person name="Ma J."/>
        </authorList>
    </citation>
    <scope>NUCLEOTIDE SEQUENCE [LARGE SCALE GENOMIC DNA]</scope>
    <source>
        <strain evidence="5">JCM 4594</strain>
    </source>
</reference>
<dbReference type="Proteomes" id="UP000600946">
    <property type="component" value="Unassembled WGS sequence"/>
</dbReference>
<accession>A0ABQ3B378</accession>
<proteinExistence type="predicted"/>
<dbReference type="CDD" id="cd03784">
    <property type="entry name" value="GT1_Gtf-like"/>
    <property type="match status" value="1"/>
</dbReference>
<protein>
    <recommendedName>
        <fullName evidence="3">Erythromycin biosynthesis protein CIII-like C-terminal domain-containing protein</fullName>
    </recommendedName>
</protein>
<dbReference type="PANTHER" id="PTHR48050:SF13">
    <property type="entry name" value="STEROL 3-BETA-GLUCOSYLTRANSFERASE UGT80A2"/>
    <property type="match status" value="1"/>
</dbReference>
<dbReference type="PANTHER" id="PTHR48050">
    <property type="entry name" value="STEROL 3-BETA-GLUCOSYLTRANSFERASE"/>
    <property type="match status" value="1"/>
</dbReference>
<evidence type="ECO:0000256" key="1">
    <source>
        <dbReference type="ARBA" id="ARBA00022679"/>
    </source>
</evidence>
<name>A0ABQ3B378_9ACTN</name>
<gene>
    <name evidence="4" type="ORF">GCM10010326_77820</name>
</gene>
<dbReference type="InterPro" id="IPR010610">
    <property type="entry name" value="EryCIII-like_C"/>
</dbReference>
<evidence type="ECO:0000259" key="3">
    <source>
        <dbReference type="Pfam" id="PF06722"/>
    </source>
</evidence>
<evidence type="ECO:0000313" key="5">
    <source>
        <dbReference type="Proteomes" id="UP000600946"/>
    </source>
</evidence>
<dbReference type="InterPro" id="IPR002213">
    <property type="entry name" value="UDP_glucos_trans"/>
</dbReference>
<dbReference type="SUPFAM" id="SSF53756">
    <property type="entry name" value="UDP-Glycosyltransferase/glycogen phosphorylase"/>
    <property type="match status" value="1"/>
</dbReference>
<organism evidence="4 5">
    <name type="scientific">Streptomyces xanthochromogenes</name>
    <dbReference type="NCBI Taxonomy" id="67384"/>
    <lineage>
        <taxon>Bacteria</taxon>
        <taxon>Bacillati</taxon>
        <taxon>Actinomycetota</taxon>
        <taxon>Actinomycetes</taxon>
        <taxon>Kitasatosporales</taxon>
        <taxon>Streptomycetaceae</taxon>
        <taxon>Streptomyces</taxon>
    </lineage>
</organism>
<comment type="caution">
    <text evidence="4">The sequence shown here is derived from an EMBL/GenBank/DDBJ whole genome shotgun (WGS) entry which is preliminary data.</text>
</comment>
<keyword evidence="5" id="KW-1185">Reference proteome</keyword>
<feature type="domain" description="Erythromycin biosynthesis protein CIII-like C-terminal" evidence="3">
    <location>
        <begin position="297"/>
        <end position="401"/>
    </location>
</feature>
<keyword evidence="1" id="KW-0808">Transferase</keyword>
<evidence type="ECO:0000256" key="2">
    <source>
        <dbReference type="SAM" id="MobiDB-lite"/>
    </source>
</evidence>
<dbReference type="Gene3D" id="3.40.50.2000">
    <property type="entry name" value="Glycogen Phosphorylase B"/>
    <property type="match status" value="2"/>
</dbReference>
<feature type="region of interest" description="Disordered" evidence="2">
    <location>
        <begin position="412"/>
        <end position="432"/>
    </location>
</feature>
<sequence>MFHTRPMRILLVTWGSTGDVAPYAGLAVQLLAARHQVVVATSERHAPAFRVHGMPVRVLPLARQEESALAADRYDRWQSPSRLRRRTRNGQDIAQVMASGVADAVREGVDAILAHPLAHPVCAMIAAATDLPCIGIYTVAPGMLLPRLSASPGLAPHGYRIAETLVHTAMRPLYAPALSWVGQEFGVRRGTARTVRAILRGRRVLYGFSRALLPKDVPLPDGHSCVGYWWPARDPRWSPDERLIDFLASGPAPVYFGFGSASPGSAECLSTTIKDAVRMLGVRAVVQTGVQGLNVSTDDVLTINECPHDWLFPRMSALVHHAGPGTAGAGLRAGVPAVPAPHAIDQHYWARRMTALGLAPTRLPARRITAPQLAGALRSTLHDEQYRNRSAGLAQILRSENGAARVLSELAMPETGTACPTSGRGRKPGPRG</sequence>
<evidence type="ECO:0000313" key="4">
    <source>
        <dbReference type="EMBL" id="GGY72024.1"/>
    </source>
</evidence>
<dbReference type="InterPro" id="IPR050426">
    <property type="entry name" value="Glycosyltransferase_28"/>
</dbReference>